<dbReference type="SUPFAM" id="SSF47240">
    <property type="entry name" value="Ferritin-like"/>
    <property type="match status" value="1"/>
</dbReference>
<evidence type="ECO:0000313" key="13">
    <source>
        <dbReference type="Proteomes" id="UP000654604"/>
    </source>
</evidence>
<dbReference type="PANTHER" id="PTHR31053">
    <property type="entry name" value="MAGNESIUM-PROTOPORPHYRIN IX MONOMETHYL ESTER [OXIDATIVE] CYCLASE, CHLOROPLASTIC"/>
    <property type="match status" value="1"/>
</dbReference>
<dbReference type="RefSeq" id="WP_193799373.1">
    <property type="nucleotide sequence ID" value="NZ_JADEWC010000001.1"/>
</dbReference>
<keyword evidence="6 10" id="KW-0560">Oxidoreductase</keyword>
<dbReference type="EMBL" id="JADEWC010000001">
    <property type="protein sequence ID" value="MBE9221175.1"/>
    <property type="molecule type" value="Genomic_DNA"/>
</dbReference>
<keyword evidence="13" id="KW-1185">Reference proteome</keyword>
<dbReference type="GO" id="GO:0048529">
    <property type="term" value="F:magnesium-protoporphyrin IX monomethyl ester (oxidative) cyclase activity"/>
    <property type="evidence" value="ECO:0007669"/>
    <property type="project" value="UniProtKB-EC"/>
</dbReference>
<accession>A0ABR9UZW1</accession>
<evidence type="ECO:0000256" key="1">
    <source>
        <dbReference type="ARBA" id="ARBA00001962"/>
    </source>
</evidence>
<keyword evidence="3 10" id="KW-0602">Photosynthesis</keyword>
<dbReference type="EC" id="1.14.13.81" evidence="10"/>
<dbReference type="InterPro" id="IPR009078">
    <property type="entry name" value="Ferritin-like_SF"/>
</dbReference>
<evidence type="ECO:0000256" key="4">
    <source>
        <dbReference type="ARBA" id="ARBA00022723"/>
    </source>
</evidence>
<gene>
    <name evidence="10 12" type="primary">acsF</name>
    <name evidence="12" type="ORF">IQ215_00545</name>
</gene>
<dbReference type="NCBIfam" id="TIGR02029">
    <property type="entry name" value="AcsF"/>
    <property type="match status" value="1"/>
</dbReference>
<comment type="cofactor">
    <cofactor evidence="1 10">
        <name>Fe cation</name>
        <dbReference type="ChEBI" id="CHEBI:24875"/>
    </cofactor>
</comment>
<dbReference type="PANTHER" id="PTHR31053:SF2">
    <property type="entry name" value="MAGNESIUM-PROTOPORPHYRIN IX MONOMETHYL ESTER [OXIDATIVE] CYCLASE, CHLOROPLASTIC"/>
    <property type="match status" value="1"/>
</dbReference>
<keyword evidence="8 10" id="KW-0149">Chlorophyll biosynthesis</keyword>
<evidence type="ECO:0000256" key="9">
    <source>
        <dbReference type="ARBA" id="ARBA00049231"/>
    </source>
</evidence>
<feature type="domain" description="Rubrerythrin diiron-binding" evidence="11">
    <location>
        <begin position="84"/>
        <end position="217"/>
    </location>
</feature>
<comment type="catalytic activity">
    <reaction evidence="9 10">
        <text>Mg-protoporphyrin IX 13-monomethyl ester + 3 NADPH + 3 O2 + 2 H(+) = 3,8-divinyl protochlorophyllide a + 3 NADP(+) + 5 H2O</text>
        <dbReference type="Rhea" id="RHEA:33235"/>
        <dbReference type="ChEBI" id="CHEBI:15377"/>
        <dbReference type="ChEBI" id="CHEBI:15378"/>
        <dbReference type="ChEBI" id="CHEBI:15379"/>
        <dbReference type="ChEBI" id="CHEBI:57783"/>
        <dbReference type="ChEBI" id="CHEBI:58349"/>
        <dbReference type="ChEBI" id="CHEBI:58632"/>
        <dbReference type="ChEBI" id="CHEBI:60491"/>
        <dbReference type="EC" id="1.14.13.81"/>
    </reaction>
</comment>
<comment type="pathway">
    <text evidence="10">Porphyrin-containing compound metabolism; chlorophyll biosynthesis (light-independent).</text>
</comment>
<keyword evidence="7 10" id="KW-0408">Iron</keyword>
<protein>
    <recommendedName>
        <fullName evidence="10">Magnesium-protoporphyrin IX monomethyl ester [oxidative] cyclase</fullName>
        <shortName evidence="10">Mg-protoporphyrin IX monomethyl ester oxidative cyclase</shortName>
        <ecNumber evidence="10">1.14.13.81</ecNumber>
    </recommendedName>
</protein>
<comment type="similarity">
    <text evidence="2 10">Belongs to the AcsF family.</text>
</comment>
<dbReference type="HAMAP" id="MF_01840">
    <property type="entry name" value="AcsF"/>
    <property type="match status" value="1"/>
</dbReference>
<evidence type="ECO:0000313" key="12">
    <source>
        <dbReference type="EMBL" id="MBE9221175.1"/>
    </source>
</evidence>
<evidence type="ECO:0000256" key="5">
    <source>
        <dbReference type="ARBA" id="ARBA00022857"/>
    </source>
</evidence>
<evidence type="ECO:0000256" key="2">
    <source>
        <dbReference type="ARBA" id="ARBA00006550"/>
    </source>
</evidence>
<sequence>MTTAVIKPQSNKKQAIKETLLTPRFYTTDFGAIASMDISSQEDELRAMLIEMKNDYNRNHFIRDEDFEKTWDHVDGETRAAFIEFLERSCTSEFSGFILFKEISRRIKDKNPLLAEIFSLMARDEARHAGFLNKAMGDFNISLDLGYLTKHRVYTFFKPEWIIYAVYLSEKIGYWRYILMYRHLEKNPHYQFYPLFKKFEHWCQDESRHGDIFNALLRSQKSMWQGWKAKLWAKFFLLSVFATHTLTVHEREDFYQSVGLDAKEYDRQVIIKTNQTAAKAFPVILDTDNPTFFPRLEKCNEHNIKLQKIEASKQPQPIKFLRKIPIMMAIFWNLLCLYLLKSQDAEELRTTIY</sequence>
<keyword evidence="4 10" id="KW-0479">Metal-binding</keyword>
<dbReference type="Pfam" id="PF02915">
    <property type="entry name" value="Rubrerythrin"/>
    <property type="match status" value="1"/>
</dbReference>
<dbReference type="InterPro" id="IPR003251">
    <property type="entry name" value="Rr_diiron-bd_dom"/>
</dbReference>
<evidence type="ECO:0000256" key="7">
    <source>
        <dbReference type="ARBA" id="ARBA00023004"/>
    </source>
</evidence>
<reference evidence="12 13" key="1">
    <citation type="submission" date="2020-10" db="EMBL/GenBank/DDBJ databases">
        <authorList>
            <person name="Castelo-Branco R."/>
            <person name="Eusebio N."/>
            <person name="Adriana R."/>
            <person name="Vieira A."/>
            <person name="Brugerolle De Fraissinette N."/>
            <person name="Rezende De Castro R."/>
            <person name="Schneider M.P."/>
            <person name="Vasconcelos V."/>
            <person name="Leao P.N."/>
        </authorList>
    </citation>
    <scope>NUCLEOTIDE SEQUENCE [LARGE SCALE GENOMIC DNA]</scope>
    <source>
        <strain evidence="12 13">LEGE 03274</strain>
    </source>
</reference>
<name>A0ABR9UZW1_9CHRO</name>
<comment type="function">
    <text evidence="10">Catalyzes the formation of the isocyclic ring in chlorophyll biosynthesis. Mediates the cyclase reaction, which results in the formation of divinylprotochlorophyllide (Pchlide) characteristic of all chlorophylls from magnesium-protoporphyrin IX 13-monomethyl ester (MgPMME).</text>
</comment>
<proteinExistence type="inferred from homology"/>
<dbReference type="InterPro" id="IPR008434">
    <property type="entry name" value="AcsF"/>
</dbReference>
<evidence type="ECO:0000256" key="8">
    <source>
        <dbReference type="ARBA" id="ARBA00023171"/>
    </source>
</evidence>
<evidence type="ECO:0000256" key="6">
    <source>
        <dbReference type="ARBA" id="ARBA00023002"/>
    </source>
</evidence>
<comment type="caution">
    <text evidence="12">The sequence shown here is derived from an EMBL/GenBank/DDBJ whole genome shotgun (WGS) entry which is preliminary data.</text>
</comment>
<evidence type="ECO:0000256" key="10">
    <source>
        <dbReference type="HAMAP-Rule" id="MF_01840"/>
    </source>
</evidence>
<keyword evidence="5 10" id="KW-0521">NADP</keyword>
<dbReference type="Proteomes" id="UP000654604">
    <property type="component" value="Unassembled WGS sequence"/>
</dbReference>
<evidence type="ECO:0000259" key="11">
    <source>
        <dbReference type="Pfam" id="PF02915"/>
    </source>
</evidence>
<dbReference type="CDD" id="cd01047">
    <property type="entry name" value="ACSF"/>
    <property type="match status" value="1"/>
</dbReference>
<evidence type="ECO:0000256" key="3">
    <source>
        <dbReference type="ARBA" id="ARBA00022531"/>
    </source>
</evidence>
<organism evidence="12 13">
    <name type="scientific">Cyanobacterium stanieri LEGE 03274</name>
    <dbReference type="NCBI Taxonomy" id="1828756"/>
    <lineage>
        <taxon>Bacteria</taxon>
        <taxon>Bacillati</taxon>
        <taxon>Cyanobacteriota</taxon>
        <taxon>Cyanophyceae</taxon>
        <taxon>Oscillatoriophycideae</taxon>
        <taxon>Chroococcales</taxon>
        <taxon>Geminocystaceae</taxon>
        <taxon>Cyanobacterium</taxon>
    </lineage>
</organism>
<dbReference type="NCBIfam" id="NF010172">
    <property type="entry name" value="PRK13654.1"/>
    <property type="match status" value="1"/>
</dbReference>